<evidence type="ECO:0000256" key="5">
    <source>
        <dbReference type="SAM" id="MobiDB-lite"/>
    </source>
</evidence>
<dbReference type="SUPFAM" id="SSF54768">
    <property type="entry name" value="dsRNA-binding domain-like"/>
    <property type="match status" value="1"/>
</dbReference>
<dbReference type="Pfam" id="PF00333">
    <property type="entry name" value="Ribosomal_S5"/>
    <property type="match status" value="1"/>
</dbReference>
<dbReference type="GO" id="GO:0006412">
    <property type="term" value="P:translation"/>
    <property type="evidence" value="ECO:0000318"/>
    <property type="project" value="GO_Central"/>
</dbReference>
<sequence>MHIFLFQWQNKSNNRHLLQNNNKRQPQLRRKDFGRGGRGQRERREGGAPRQNRGPRRFGGEQEWVPLTKLGRLVKGGKIKSLETIFQFSIPIKEYQIVDHFLKTLKEEPLAIGPVQKQTCAGQKTRFKAYVVVGDSHQHIGLGWKSAKEVQGAIQELCNLNQCQTQFDSSQKRILGKQDRLTTHSPMQSDRKGRISQSQIGSSTQRYWYSCSHHIQEGLTNGWYPRLLHSIQRKYKNQIKLLESNLPCPQRNLQFPNPRSLGTHQIRINTILRTQRILGCLKMRQYCNQYIIMDVYYFSIFYHMKMLFSLGLQLEISLEGIEEQNTQ</sequence>
<dbReference type="InParanoid" id="A0E2R7"/>
<dbReference type="InterPro" id="IPR000851">
    <property type="entry name" value="Ribosomal_uS5"/>
</dbReference>
<organism evidence="7 8">
    <name type="scientific">Paramecium tetraurelia</name>
    <dbReference type="NCBI Taxonomy" id="5888"/>
    <lineage>
        <taxon>Eukaryota</taxon>
        <taxon>Sar</taxon>
        <taxon>Alveolata</taxon>
        <taxon>Ciliophora</taxon>
        <taxon>Intramacronucleata</taxon>
        <taxon>Oligohymenophorea</taxon>
        <taxon>Peniculida</taxon>
        <taxon>Parameciidae</taxon>
        <taxon>Paramecium</taxon>
    </lineage>
</organism>
<evidence type="ECO:0000259" key="6">
    <source>
        <dbReference type="PROSITE" id="PS50881"/>
    </source>
</evidence>
<evidence type="ECO:0000256" key="1">
    <source>
        <dbReference type="ARBA" id="ARBA00022980"/>
    </source>
</evidence>
<dbReference type="GO" id="GO:0022627">
    <property type="term" value="C:cytosolic small ribosomal subunit"/>
    <property type="evidence" value="ECO:0000318"/>
    <property type="project" value="GO_Central"/>
</dbReference>
<dbReference type="GeneID" id="5042766"/>
<dbReference type="KEGG" id="ptm:GSPATT00022756001"/>
<reference evidence="7 8" key="1">
    <citation type="journal article" date="2006" name="Nature">
        <title>Global trends of whole-genome duplications revealed by the ciliate Paramecium tetraurelia.</title>
        <authorList>
            <consortium name="Genoscope"/>
            <person name="Aury J.-M."/>
            <person name="Jaillon O."/>
            <person name="Duret L."/>
            <person name="Noel B."/>
            <person name="Jubin C."/>
            <person name="Porcel B.M."/>
            <person name="Segurens B."/>
            <person name="Daubin V."/>
            <person name="Anthouard V."/>
            <person name="Aiach N."/>
            <person name="Arnaiz O."/>
            <person name="Billaut A."/>
            <person name="Beisson J."/>
            <person name="Blanc I."/>
            <person name="Bouhouche K."/>
            <person name="Camara F."/>
            <person name="Duharcourt S."/>
            <person name="Guigo R."/>
            <person name="Gogendeau D."/>
            <person name="Katinka M."/>
            <person name="Keller A.-M."/>
            <person name="Kissmehl R."/>
            <person name="Klotz C."/>
            <person name="Koll F."/>
            <person name="Le Moue A."/>
            <person name="Lepere C."/>
            <person name="Malinsky S."/>
            <person name="Nowacki M."/>
            <person name="Nowak J.K."/>
            <person name="Plattner H."/>
            <person name="Poulain J."/>
            <person name="Ruiz F."/>
            <person name="Serrano V."/>
            <person name="Zagulski M."/>
            <person name="Dessen P."/>
            <person name="Betermier M."/>
            <person name="Weissenbach J."/>
            <person name="Scarpelli C."/>
            <person name="Schachter V."/>
            <person name="Sperling L."/>
            <person name="Meyer E."/>
            <person name="Cohen J."/>
            <person name="Wincker P."/>
        </authorList>
    </citation>
    <scope>NUCLEOTIDE SEQUENCE [LARGE SCALE GENOMIC DNA]</scope>
    <source>
        <strain evidence="7 8">Stock d4-2</strain>
    </source>
</reference>
<dbReference type="PROSITE" id="PS50881">
    <property type="entry name" value="S5_DSRBD"/>
    <property type="match status" value="1"/>
</dbReference>
<evidence type="ECO:0000313" key="7">
    <source>
        <dbReference type="EMBL" id="CAK89584.1"/>
    </source>
</evidence>
<evidence type="ECO:0000256" key="3">
    <source>
        <dbReference type="ARBA" id="ARBA00035407"/>
    </source>
</evidence>
<dbReference type="eggNOG" id="KOG0877">
    <property type="taxonomic scope" value="Eukaryota"/>
</dbReference>
<dbReference type="PANTHER" id="PTHR13718:SF4">
    <property type="entry name" value="40S RIBOSOMAL PROTEIN S2"/>
    <property type="match status" value="1"/>
</dbReference>
<feature type="region of interest" description="Disordered" evidence="5">
    <location>
        <begin position="15"/>
        <end position="61"/>
    </location>
</feature>
<name>A0E2R7_PARTE</name>
<accession>A0E2R7</accession>
<dbReference type="HOGENOM" id="CLU_851154_0_0_1"/>
<keyword evidence="1 4" id="KW-0689">Ribosomal protein</keyword>
<evidence type="ECO:0000313" key="8">
    <source>
        <dbReference type="Proteomes" id="UP000000600"/>
    </source>
</evidence>
<dbReference type="FunFam" id="3.30.160.20:FF:000002">
    <property type="entry name" value="40S ribosomal protein S2"/>
    <property type="match status" value="1"/>
</dbReference>
<dbReference type="PANTHER" id="PTHR13718">
    <property type="entry name" value="RIBOSOMAL S SUBUNIT"/>
    <property type="match status" value="1"/>
</dbReference>
<dbReference type="GO" id="GO:0003735">
    <property type="term" value="F:structural constituent of ribosome"/>
    <property type="evidence" value="ECO:0000318"/>
    <property type="project" value="GO_Central"/>
</dbReference>
<dbReference type="GO" id="GO:0003723">
    <property type="term" value="F:RNA binding"/>
    <property type="evidence" value="ECO:0007669"/>
    <property type="project" value="InterPro"/>
</dbReference>
<keyword evidence="8" id="KW-1185">Reference proteome</keyword>
<gene>
    <name evidence="7" type="ORF">GSPATT00022756001</name>
</gene>
<evidence type="ECO:0000256" key="4">
    <source>
        <dbReference type="PROSITE-ProRule" id="PRU00268"/>
    </source>
</evidence>
<dbReference type="Gene3D" id="3.30.160.20">
    <property type="match status" value="1"/>
</dbReference>
<dbReference type="STRING" id="5888.A0E2R7"/>
<dbReference type="AlphaFoldDB" id="A0E2R7"/>
<protein>
    <recommendedName>
        <fullName evidence="3">40S ribosomal protein S2</fullName>
    </recommendedName>
</protein>
<dbReference type="RefSeq" id="XP_001456981.1">
    <property type="nucleotide sequence ID" value="XM_001456944.1"/>
</dbReference>
<dbReference type="EMBL" id="CT868655">
    <property type="protein sequence ID" value="CAK89584.1"/>
    <property type="molecule type" value="Genomic_DNA"/>
</dbReference>
<dbReference type="Proteomes" id="UP000000600">
    <property type="component" value="Unassembled WGS sequence"/>
</dbReference>
<feature type="domain" description="S5 DRBM" evidence="6">
    <location>
        <begin position="105"/>
        <end position="156"/>
    </location>
</feature>
<feature type="compositionally biased region" description="Polar residues" evidence="5">
    <location>
        <begin position="15"/>
        <end position="25"/>
    </location>
</feature>
<evidence type="ECO:0000256" key="2">
    <source>
        <dbReference type="ARBA" id="ARBA00023274"/>
    </source>
</evidence>
<proteinExistence type="predicted"/>
<dbReference type="InterPro" id="IPR013810">
    <property type="entry name" value="Ribosomal_uS5_N"/>
</dbReference>
<feature type="compositionally biased region" description="Basic and acidic residues" evidence="5">
    <location>
        <begin position="29"/>
        <end position="47"/>
    </location>
</feature>
<keyword evidence="2 4" id="KW-0687">Ribonucleoprotein</keyword>